<keyword evidence="2" id="KW-0802">TPR repeat</keyword>
<comment type="caution">
    <text evidence="4">The sequence shown here is derived from an EMBL/GenBank/DDBJ whole genome shotgun (WGS) entry which is preliminary data.</text>
</comment>
<organism evidence="4 6">
    <name type="scientific">Tritrichomonas musculus</name>
    <dbReference type="NCBI Taxonomy" id="1915356"/>
    <lineage>
        <taxon>Eukaryota</taxon>
        <taxon>Metamonada</taxon>
        <taxon>Parabasalia</taxon>
        <taxon>Tritrichomonadida</taxon>
        <taxon>Tritrichomonadidae</taxon>
        <taxon>Tritrichomonas</taxon>
    </lineage>
</organism>
<dbReference type="CDD" id="cd00180">
    <property type="entry name" value="PKc"/>
    <property type="match status" value="1"/>
</dbReference>
<feature type="repeat" description="TPR" evidence="2">
    <location>
        <begin position="1379"/>
        <end position="1412"/>
    </location>
</feature>
<dbReference type="SUPFAM" id="SSF81901">
    <property type="entry name" value="HCP-like"/>
    <property type="match status" value="5"/>
</dbReference>
<evidence type="ECO:0000256" key="2">
    <source>
        <dbReference type="PROSITE-ProRule" id="PRU00339"/>
    </source>
</evidence>
<proteinExistence type="inferred from homology"/>
<dbReference type="Pfam" id="PF08238">
    <property type="entry name" value="Sel1"/>
    <property type="match status" value="21"/>
</dbReference>
<reference evidence="4 6" key="1">
    <citation type="submission" date="2024-04" db="EMBL/GenBank/DDBJ databases">
        <title>Tritrichomonas musculus Genome.</title>
        <authorList>
            <person name="Alves-Ferreira E."/>
            <person name="Grigg M."/>
            <person name="Lorenzi H."/>
            <person name="Galac M."/>
        </authorList>
    </citation>
    <scope>NUCLEOTIDE SEQUENCE [LARGE SCALE GENOMIC DNA]</scope>
    <source>
        <strain evidence="4 6">EAF2021</strain>
    </source>
</reference>
<dbReference type="InterPro" id="IPR019734">
    <property type="entry name" value="TPR_rpt"/>
</dbReference>
<dbReference type="InterPro" id="IPR050767">
    <property type="entry name" value="Sel1_AlgK"/>
</dbReference>
<dbReference type="InterPro" id="IPR008271">
    <property type="entry name" value="Ser/Thr_kinase_AS"/>
</dbReference>
<dbReference type="PROSITE" id="PS00108">
    <property type="entry name" value="PROTEIN_KINASE_ST"/>
    <property type="match status" value="1"/>
</dbReference>
<sequence length="1713" mass="202344">MQNISFSDLPEYYASLKNKIHNELLQKIYSEISFLYLSPINASEMHTQNNIKQYLKNYLQNCNFLTYYYYEIKDYIDSRSNSSHQTVNVIICVENQCLIIEKIDFLLIKELFDKLEKLQKISVNVSECPINEEIANFMNYFKFRNKNNDFYNVTIRPISGFLIRRFFCPTNYFKDPSFFTFGQVNSKEEEELRREFNNFFSIENLINRKMNFYELTKIVRKIRTVQESKKVEYHEFQEKEFIDLRVIYSKPGTIYKLVIHIESQHIFLMKKTSIPEESSEMSHEIYFCKNHSHRCLTKFYGFLKNKQKIVGFIYEYMCNGSLKNIYEKNQIQNDDFFKLLVINRVFQGIDYLHSNSLIHRDIKPSNILFDHDYLPYISDFETIRQTCDNQASQVEMTGDLGSTLYASPEQERGETLSYATDVYSFGLILYFLYENKNLVSSKYSKKEDDEIPTIKKCSNDFQRLFQSCIQFNPDKRIKNHEIKKIIIDEINSFFEFGNHLNEGLFKCNNAKLVLMAIERILICIDDNEAIKQFYEIINDFQIVYKKYFFDILVPLNKKVSVKSQKKQIYSNALFYLGQLFYFGTEIKRNILKAKFYYELSAGMDNMYALFTLGQLYYDGEGVEQNYSKAKEYFEKSAKQNHSDSICNLGKLYYNGYGVEINYSKAKKYFKLASSLKNSYALLLLGDMYYKGEGVDQSYSKAKKYFQKSAKLNNSFAFLMLGNMYYKGEGVEKNFLEAMKYYNKSAEQKNSEALFKLGDLYMNGEEIEKDYLKAKHYYELLAEQNNPMALNRLSLLYFNGFGVERNYLQSLKYCKQAARQNDPEALYVLGNFYYSGLIVKQDFLMAKKYYELSAKQNYSDAIVNIGTLYYVGLGVEQSYSKAKEYFELAAKQNNSCALGYLGNMYLKGEGVDLNYSKAKEYLELAAKQNNPDAFINLGHMYSNGYGVKQSYLKAKEYYELSIKQGNSHAYLCLGVWYRNQKGVEQSYLKAKECYELAAKQNNPGALVNLGNIYLSGEGIEKDYSKAIEYYELAAKQNNSNAFYNLGNIYLNGKGVKQDYLKAKNYFELSAKLNNPNALLNLGYLYFNGYGVEQSYQKAKEYYELSAKMNNSWAMLNLGYLYFYGEGFPKDYPRAKYYFELAAKRNNSKAFLYLGIFYENGEIYQKNYSKAIEYYKLAANQNESFALLFLGKLYYNGKGVKKDFVKAKEYYELSSKMNNIDAHLNLGCYYLENGKSQYDYLKAKDYFELSAKENNPTALFNLGYLYFSGLYFDVDISKAMKYFLKCSRIQNQKMNVNSLFDINNCVYFEYNNYYYRVFNDLGLIYLVFFDDIEKATEYIKESAFAEYPFGQNNFGLLNQFYLNELEKAEHFYKRSSEHNFPLAEYNLGYMKEKENKINEAIDYYQKASEHEDEKLIFHDSIHDDHMLEVSKTFILCLANLKLSLFYLKKSRNDDSKKYFIKAFSKLISLLSDCIKNPFRFLLEKKKRVGKDIFSYLKIFIIFSPVFNLKNNHFSNIRNFISDNVKEVNIFEVNNQSDVEINKENQLRTQKQISEEETKYQKYEKLFKNDEHFNLYELNQIKKYDFKTERYKKEGEVDEINNQMIFNEIKEDEFIIQQKYNRNEFDENPSFFTNPENLFDFVIEEDDLKKFLIEELEDIIQTMEAILYLPPFPILYGRMIISIHKQAFPRKEKIHSNLNNINNLFYEGIGQDILFI</sequence>
<dbReference type="Proteomes" id="UP001470230">
    <property type="component" value="Unassembled WGS sequence"/>
</dbReference>
<evidence type="ECO:0000313" key="6">
    <source>
        <dbReference type="Proteomes" id="UP001470230"/>
    </source>
</evidence>
<dbReference type="SUPFAM" id="SSF56112">
    <property type="entry name" value="Protein kinase-like (PK-like)"/>
    <property type="match status" value="1"/>
</dbReference>
<dbReference type="EMBL" id="JAPFFF010000232">
    <property type="protein sequence ID" value="KAK8835130.1"/>
    <property type="molecule type" value="Genomic_DNA"/>
</dbReference>
<accession>A0ABR2GPH6</accession>
<evidence type="ECO:0000259" key="3">
    <source>
        <dbReference type="PROSITE" id="PS50011"/>
    </source>
</evidence>
<dbReference type="InterPro" id="IPR006597">
    <property type="entry name" value="Sel1-like"/>
</dbReference>
<dbReference type="Gene3D" id="1.10.510.10">
    <property type="entry name" value="Transferase(Phosphotransferase) domain 1"/>
    <property type="match status" value="1"/>
</dbReference>
<dbReference type="Gene3D" id="1.25.40.10">
    <property type="entry name" value="Tetratricopeptide repeat domain"/>
    <property type="match status" value="4"/>
</dbReference>
<name>A0ABR2GPH6_9EUKA</name>
<gene>
    <name evidence="5" type="ORF">M9Y10_011194</name>
    <name evidence="4" type="ORF">M9Y10_018064</name>
</gene>
<feature type="domain" description="Protein kinase" evidence="3">
    <location>
        <begin position="241"/>
        <end position="494"/>
    </location>
</feature>
<dbReference type="PROSITE" id="PS50005">
    <property type="entry name" value="TPR"/>
    <property type="match status" value="1"/>
</dbReference>
<keyword evidence="6" id="KW-1185">Reference proteome</keyword>
<dbReference type="InterPro" id="IPR011009">
    <property type="entry name" value="Kinase-like_dom_sf"/>
</dbReference>
<dbReference type="SMART" id="SM00220">
    <property type="entry name" value="S_TKc"/>
    <property type="match status" value="1"/>
</dbReference>
<dbReference type="SMART" id="SM00671">
    <property type="entry name" value="SEL1"/>
    <property type="match status" value="21"/>
</dbReference>
<dbReference type="SMART" id="SM00028">
    <property type="entry name" value="TPR"/>
    <property type="match status" value="8"/>
</dbReference>
<dbReference type="PANTHER" id="PTHR11102:SF147">
    <property type="entry name" value="SEL1L ADAPTOR SUBUNIT OF ERAD E3 UBIQUITIN LIGASE"/>
    <property type="match status" value="1"/>
</dbReference>
<evidence type="ECO:0000256" key="1">
    <source>
        <dbReference type="ARBA" id="ARBA00038101"/>
    </source>
</evidence>
<dbReference type="InterPro" id="IPR011990">
    <property type="entry name" value="TPR-like_helical_dom_sf"/>
</dbReference>
<dbReference type="PANTHER" id="PTHR11102">
    <property type="entry name" value="SEL-1-LIKE PROTEIN"/>
    <property type="match status" value="1"/>
</dbReference>
<evidence type="ECO:0000313" key="4">
    <source>
        <dbReference type="EMBL" id="KAK8835130.1"/>
    </source>
</evidence>
<protein>
    <recommendedName>
        <fullName evidence="3">Protein kinase domain-containing protein</fullName>
    </recommendedName>
</protein>
<dbReference type="Pfam" id="PF00069">
    <property type="entry name" value="Pkinase"/>
    <property type="match status" value="1"/>
</dbReference>
<evidence type="ECO:0000313" key="5">
    <source>
        <dbReference type="EMBL" id="KAK8863508.1"/>
    </source>
</evidence>
<dbReference type="EMBL" id="JAPFFF010000017">
    <property type="protein sequence ID" value="KAK8863508.1"/>
    <property type="molecule type" value="Genomic_DNA"/>
</dbReference>
<comment type="similarity">
    <text evidence="1">Belongs to the sel-1 family.</text>
</comment>
<dbReference type="InterPro" id="IPR000719">
    <property type="entry name" value="Prot_kinase_dom"/>
</dbReference>
<dbReference type="PROSITE" id="PS50011">
    <property type="entry name" value="PROTEIN_KINASE_DOM"/>
    <property type="match status" value="1"/>
</dbReference>